<feature type="compositionally biased region" description="Low complexity" evidence="1">
    <location>
        <begin position="33"/>
        <end position="42"/>
    </location>
</feature>
<evidence type="ECO:0000313" key="2">
    <source>
        <dbReference type="EMBL" id="CCH21082.1"/>
    </source>
</evidence>
<name>I0LB85_9ACTN</name>
<feature type="compositionally biased region" description="Basic residues" evidence="1">
    <location>
        <begin position="96"/>
        <end position="106"/>
    </location>
</feature>
<reference evidence="3" key="1">
    <citation type="journal article" date="2012" name="J. Bacteriol.">
        <title>Genome Sequence of Micromonospora lupini Lupac 08, Isolated from Root Nodules of Lupinus angustifolius.</title>
        <authorList>
            <person name="Alonso-Vega P."/>
            <person name="Normand P."/>
            <person name="Bacigalupe R."/>
            <person name="Pujic P."/>
            <person name="Lajus A."/>
            <person name="Vallenet D."/>
            <person name="Carro L."/>
            <person name="Coll P."/>
            <person name="Trujillo M.E."/>
        </authorList>
    </citation>
    <scope>NUCLEOTIDE SEQUENCE [LARGE SCALE GENOMIC DNA]</scope>
    <source>
        <strain evidence="3">Lupac 08</strain>
    </source>
</reference>
<feature type="region of interest" description="Disordered" evidence="1">
    <location>
        <begin position="96"/>
        <end position="128"/>
    </location>
</feature>
<dbReference type="EMBL" id="CAIE01000039">
    <property type="protein sequence ID" value="CCH21082.1"/>
    <property type="molecule type" value="Genomic_DNA"/>
</dbReference>
<feature type="region of interest" description="Disordered" evidence="1">
    <location>
        <begin position="1"/>
        <end position="59"/>
    </location>
</feature>
<sequence>MSGAWQLPVGDGSPPCNETPPEQRRPGRPPHPAALCAAPASAARRRLRPADPYGPPTSAVRRRLRLAGTYDPQPLRLAVPAAGPLLCFTPRTTARRSPLRPLKQSKGRAPGPWWRVAGRGPEHESRCT</sequence>
<dbReference type="AlphaFoldDB" id="I0LB85"/>
<comment type="caution">
    <text evidence="2">The sequence shown here is derived from an EMBL/GenBank/DDBJ whole genome shotgun (WGS) entry which is preliminary data.</text>
</comment>
<keyword evidence="3" id="KW-1185">Reference proteome</keyword>
<evidence type="ECO:0000313" key="3">
    <source>
        <dbReference type="Proteomes" id="UP000003448"/>
    </source>
</evidence>
<proteinExistence type="predicted"/>
<organism evidence="2 3">
    <name type="scientific">Micromonospora lupini str. Lupac 08</name>
    <dbReference type="NCBI Taxonomy" id="1150864"/>
    <lineage>
        <taxon>Bacteria</taxon>
        <taxon>Bacillati</taxon>
        <taxon>Actinomycetota</taxon>
        <taxon>Actinomycetes</taxon>
        <taxon>Micromonosporales</taxon>
        <taxon>Micromonosporaceae</taxon>
        <taxon>Micromonospora</taxon>
    </lineage>
</organism>
<evidence type="ECO:0000256" key="1">
    <source>
        <dbReference type="SAM" id="MobiDB-lite"/>
    </source>
</evidence>
<dbReference type="STRING" id="1150864.MILUP08_45976"/>
<protein>
    <submittedName>
        <fullName evidence="2">Uncharacterized protein</fullName>
    </submittedName>
</protein>
<gene>
    <name evidence="2" type="ORF">MILUP08_45976</name>
</gene>
<accession>I0LB85</accession>
<dbReference type="Proteomes" id="UP000003448">
    <property type="component" value="Unassembled WGS sequence"/>
</dbReference>